<organism evidence="1 2">
    <name type="scientific">Hohenbuehelia grisea</name>
    <dbReference type="NCBI Taxonomy" id="104357"/>
    <lineage>
        <taxon>Eukaryota</taxon>
        <taxon>Fungi</taxon>
        <taxon>Dikarya</taxon>
        <taxon>Basidiomycota</taxon>
        <taxon>Agaricomycotina</taxon>
        <taxon>Agaricomycetes</taxon>
        <taxon>Agaricomycetidae</taxon>
        <taxon>Agaricales</taxon>
        <taxon>Pleurotineae</taxon>
        <taxon>Pleurotaceae</taxon>
        <taxon>Hohenbuehelia</taxon>
    </lineage>
</organism>
<proteinExistence type="predicted"/>
<sequence>MSTSTTSGVQTKMPLATETTAVPPVKRDKGCEGPVWVPLRVCGFQYSFDDYVLYAKRNLQIDYDLILKENPHVPIKDYCRQDAVKHIKKLLDCPDTVIVRLADGGLRSCILVGSNYDDEELAMACDPERVAKFQMVLGVTGEPKWYRLRRS</sequence>
<dbReference type="EMBL" id="JASNQZ010000004">
    <property type="protein sequence ID" value="KAL0958132.1"/>
    <property type="molecule type" value="Genomic_DNA"/>
</dbReference>
<keyword evidence="2" id="KW-1185">Reference proteome</keyword>
<comment type="caution">
    <text evidence="1">The sequence shown here is derived from an EMBL/GenBank/DDBJ whole genome shotgun (WGS) entry which is preliminary data.</text>
</comment>
<name>A0ABR3JRK1_9AGAR</name>
<protein>
    <submittedName>
        <fullName evidence="1">Uncharacterized protein</fullName>
    </submittedName>
</protein>
<reference evidence="2" key="1">
    <citation type="submission" date="2024-06" db="EMBL/GenBank/DDBJ databases">
        <title>Multi-omics analyses provide insights into the biosynthesis of the anticancer antibiotic pleurotin in Hohenbuehelia grisea.</title>
        <authorList>
            <person name="Weaver J.A."/>
            <person name="Alberti F."/>
        </authorList>
    </citation>
    <scope>NUCLEOTIDE SEQUENCE [LARGE SCALE GENOMIC DNA]</scope>
    <source>
        <strain evidence="2">T-177</strain>
    </source>
</reference>
<accession>A0ABR3JRK1</accession>
<evidence type="ECO:0000313" key="2">
    <source>
        <dbReference type="Proteomes" id="UP001556367"/>
    </source>
</evidence>
<evidence type="ECO:0000313" key="1">
    <source>
        <dbReference type="EMBL" id="KAL0958132.1"/>
    </source>
</evidence>
<dbReference type="Proteomes" id="UP001556367">
    <property type="component" value="Unassembled WGS sequence"/>
</dbReference>
<gene>
    <name evidence="1" type="ORF">HGRIS_000300</name>
</gene>